<name>A0A087SJF7_AUXPR</name>
<dbReference type="eggNOG" id="KOG2803">
    <property type="taxonomic scope" value="Eukaryota"/>
</dbReference>
<dbReference type="Proteomes" id="UP000028924">
    <property type="component" value="Unassembled WGS sequence"/>
</dbReference>
<dbReference type="InterPro" id="IPR014729">
    <property type="entry name" value="Rossmann-like_a/b/a_fold"/>
</dbReference>
<evidence type="ECO:0000256" key="6">
    <source>
        <dbReference type="ARBA" id="ARBA00023098"/>
    </source>
</evidence>
<dbReference type="KEGG" id="apro:F751_1475"/>
<dbReference type="RefSeq" id="XP_011398757.1">
    <property type="nucleotide sequence ID" value="XM_011400455.1"/>
</dbReference>
<dbReference type="SUPFAM" id="SSF52374">
    <property type="entry name" value="Nucleotidylyl transferase"/>
    <property type="match status" value="2"/>
</dbReference>
<feature type="domain" description="Cytidyltransferase-like" evidence="14">
    <location>
        <begin position="322"/>
        <end position="414"/>
    </location>
</feature>
<evidence type="ECO:0000256" key="1">
    <source>
        <dbReference type="ARBA" id="ARBA00005189"/>
    </source>
</evidence>
<keyword evidence="13" id="KW-0472">Membrane</keyword>
<keyword evidence="7" id="KW-0594">Phospholipid biosynthesis</keyword>
<evidence type="ECO:0000256" key="3">
    <source>
        <dbReference type="ARBA" id="ARBA00022516"/>
    </source>
</evidence>
<evidence type="ECO:0000313" key="16">
    <source>
        <dbReference type="Proteomes" id="UP000028924"/>
    </source>
</evidence>
<evidence type="ECO:0000256" key="5">
    <source>
        <dbReference type="ARBA" id="ARBA00022695"/>
    </source>
</evidence>
<reference evidence="15 16" key="1">
    <citation type="journal article" date="2014" name="BMC Genomics">
        <title>Oil accumulation mechanisms of the oleaginous microalga Chlorella protothecoides revealed through its genome, transcriptomes, and proteomes.</title>
        <authorList>
            <person name="Gao C."/>
            <person name="Wang Y."/>
            <person name="Shen Y."/>
            <person name="Yan D."/>
            <person name="He X."/>
            <person name="Dai J."/>
            <person name="Wu Q."/>
        </authorList>
    </citation>
    <scope>NUCLEOTIDE SEQUENCE [LARGE SCALE GENOMIC DNA]</scope>
    <source>
        <strain evidence="15 16">0710</strain>
    </source>
</reference>
<keyword evidence="13" id="KW-0812">Transmembrane</keyword>
<comment type="pathway">
    <text evidence="1">Lipid metabolism.</text>
</comment>
<evidence type="ECO:0000256" key="13">
    <source>
        <dbReference type="SAM" id="Phobius"/>
    </source>
</evidence>
<dbReference type="CDD" id="cd02174">
    <property type="entry name" value="CCT"/>
    <property type="match status" value="1"/>
</dbReference>
<keyword evidence="16" id="KW-1185">Reference proteome</keyword>
<dbReference type="EMBL" id="KL662123">
    <property type="protein sequence ID" value="KFM25861.1"/>
    <property type="molecule type" value="Genomic_DNA"/>
</dbReference>
<dbReference type="Gene3D" id="3.40.50.620">
    <property type="entry name" value="HUPs"/>
    <property type="match status" value="2"/>
</dbReference>
<dbReference type="CDD" id="cd02173">
    <property type="entry name" value="ECT"/>
    <property type="match status" value="1"/>
</dbReference>
<evidence type="ECO:0000256" key="8">
    <source>
        <dbReference type="ARBA" id="ARBA00023264"/>
    </source>
</evidence>
<dbReference type="GO" id="GO:0006646">
    <property type="term" value="P:phosphatidylethanolamine biosynthetic process"/>
    <property type="evidence" value="ECO:0007669"/>
    <property type="project" value="UniProtKB-UniPathway"/>
</dbReference>
<dbReference type="PANTHER" id="PTHR45780:SF2">
    <property type="entry name" value="ETHANOLAMINE-PHOSPHATE CYTIDYLYLTRANSFERASE"/>
    <property type="match status" value="1"/>
</dbReference>
<evidence type="ECO:0000259" key="14">
    <source>
        <dbReference type="Pfam" id="PF01467"/>
    </source>
</evidence>
<evidence type="ECO:0000256" key="7">
    <source>
        <dbReference type="ARBA" id="ARBA00023209"/>
    </source>
</evidence>
<comment type="similarity">
    <text evidence="2">Belongs to the cytidylyltransferase family.</text>
</comment>
<keyword evidence="4 15" id="KW-0808">Transferase</keyword>
<dbReference type="InterPro" id="IPR004821">
    <property type="entry name" value="Cyt_trans-like"/>
</dbReference>
<dbReference type="Pfam" id="PF01467">
    <property type="entry name" value="CTP_transf_like"/>
    <property type="match status" value="2"/>
</dbReference>
<evidence type="ECO:0000256" key="12">
    <source>
        <dbReference type="SAM" id="MobiDB-lite"/>
    </source>
</evidence>
<dbReference type="UniPathway" id="UPA00558">
    <property type="reaction ID" value="UER00742"/>
</dbReference>
<keyword evidence="13" id="KW-1133">Transmembrane helix</keyword>
<evidence type="ECO:0000256" key="9">
    <source>
        <dbReference type="ARBA" id="ARBA00024191"/>
    </source>
</evidence>
<keyword evidence="8" id="KW-1208">Phospholipid metabolism</keyword>
<protein>
    <recommendedName>
        <fullName evidence="10">ethanolamine-phosphate cytidylyltransferase</fullName>
        <ecNumber evidence="10">2.7.7.14</ecNumber>
    </recommendedName>
    <alternativeName>
        <fullName evidence="11">CTP:phosphoethanolamine cytidylyltransferase</fullName>
    </alternativeName>
</protein>
<dbReference type="AlphaFoldDB" id="A0A087SJF7"/>
<dbReference type="EC" id="2.7.7.14" evidence="10"/>
<sequence>MSRRETTSGLADLLETYRDASTQDRVLWLSCAAAGVCVAGTAFWWLTRESYYSYVPLQYQYRPGTFTGWVSRLLDKHAKRRRSRRPIRVYMDGCFDLMHYGHANALRQAKACLWANPVDFGRSLGDQLVLGLIPDSEIRRCKGPPILNEEERRKLVESVKWVDEVITDVPYDLTPAFLDELITKHKIDYVIHGDDPCLLPDGTDAYEHAKKLGRFLMIKRTEGVSTTDIVGRMLICSRVNALNESDEKQASCRRGMLLTREFSRGRDKGNFRLEDIDEDSAAGSADSPKERNVTVSRFMPTSRRIVQFSSGRSPPPGAKVVYIDGSFDLFHVGHVDILKAARSKGDFLLVGIHTDEDVAERRGPHQPIMNLHERALSVLACKYADEVIIGAPQTVTEDLLTTFGIGEVVRGSVHESGDASSERGRYEVPIAHGTFRRLASPSPVTSATVIRRIVDNRAQYEARNAKKGASEASYYAASKQYVHEV</sequence>
<comment type="pathway">
    <text evidence="9">Phospholipid metabolism; phosphatidylethanolamine biosynthesis; phosphatidylethanolamine from ethanolamine: step 2/3.</text>
</comment>
<evidence type="ECO:0000256" key="11">
    <source>
        <dbReference type="ARBA" id="ARBA00031473"/>
    </source>
</evidence>
<dbReference type="GeneID" id="23612866"/>
<gene>
    <name evidence="15" type="ORF">F751_1475</name>
</gene>
<proteinExistence type="inferred from homology"/>
<dbReference type="GO" id="GO:0004306">
    <property type="term" value="F:ethanolamine-phosphate cytidylyltransferase activity"/>
    <property type="evidence" value="ECO:0007669"/>
    <property type="project" value="UniProtKB-EC"/>
</dbReference>
<evidence type="ECO:0000313" key="15">
    <source>
        <dbReference type="EMBL" id="KFM25861.1"/>
    </source>
</evidence>
<dbReference type="InterPro" id="IPR041723">
    <property type="entry name" value="CCT"/>
</dbReference>
<feature type="region of interest" description="Disordered" evidence="12">
    <location>
        <begin position="273"/>
        <end position="293"/>
    </location>
</feature>
<feature type="transmembrane region" description="Helical" evidence="13">
    <location>
        <begin position="26"/>
        <end position="46"/>
    </location>
</feature>
<dbReference type="OrthoDB" id="40021at2759"/>
<evidence type="ECO:0000256" key="10">
    <source>
        <dbReference type="ARBA" id="ARBA00024221"/>
    </source>
</evidence>
<keyword evidence="6" id="KW-0443">Lipid metabolism</keyword>
<dbReference type="PANTHER" id="PTHR45780">
    <property type="entry name" value="ETHANOLAMINE-PHOSPHATE CYTIDYLYLTRANSFERASE"/>
    <property type="match status" value="1"/>
</dbReference>
<keyword evidence="3" id="KW-0444">Lipid biosynthesis</keyword>
<dbReference type="GO" id="GO:0005737">
    <property type="term" value="C:cytoplasm"/>
    <property type="evidence" value="ECO:0007669"/>
    <property type="project" value="TreeGrafter"/>
</dbReference>
<feature type="domain" description="Cytidyltransferase-like" evidence="14">
    <location>
        <begin position="90"/>
        <end position="231"/>
    </location>
</feature>
<accession>A0A087SJF7</accession>
<evidence type="ECO:0000256" key="4">
    <source>
        <dbReference type="ARBA" id="ARBA00022679"/>
    </source>
</evidence>
<organism evidence="15 16">
    <name type="scientific">Auxenochlorella protothecoides</name>
    <name type="common">Green microalga</name>
    <name type="synonym">Chlorella protothecoides</name>
    <dbReference type="NCBI Taxonomy" id="3075"/>
    <lineage>
        <taxon>Eukaryota</taxon>
        <taxon>Viridiplantae</taxon>
        <taxon>Chlorophyta</taxon>
        <taxon>core chlorophytes</taxon>
        <taxon>Trebouxiophyceae</taxon>
        <taxon>Chlorellales</taxon>
        <taxon>Chlorellaceae</taxon>
        <taxon>Auxenochlorella</taxon>
    </lineage>
</organism>
<evidence type="ECO:0000256" key="2">
    <source>
        <dbReference type="ARBA" id="ARBA00010101"/>
    </source>
</evidence>
<keyword evidence="5 15" id="KW-0548">Nucleotidyltransferase</keyword>
<dbReference type="STRING" id="3075.A0A087SJF7"/>
<dbReference type="InterPro" id="IPR044608">
    <property type="entry name" value="Ect1/PCYT2"/>
</dbReference>
<dbReference type="NCBIfam" id="TIGR00125">
    <property type="entry name" value="cyt_tran_rel"/>
    <property type="match status" value="1"/>
</dbReference>